<name>A0A022RMD0_ERYGU</name>
<protein>
    <recommendedName>
        <fullName evidence="4">Dirigent protein</fullName>
    </recommendedName>
</protein>
<dbReference type="EMBL" id="KI630424">
    <property type="protein sequence ID" value="EYU40130.1"/>
    <property type="molecule type" value="Genomic_DNA"/>
</dbReference>
<dbReference type="InterPro" id="IPR004265">
    <property type="entry name" value="Dirigent"/>
</dbReference>
<dbReference type="PANTHER" id="PTHR21495">
    <property type="entry name" value="NUCLEOPORIN-RELATED"/>
    <property type="match status" value="1"/>
</dbReference>
<dbReference type="OrthoDB" id="1864232at2759"/>
<keyword evidence="6" id="KW-1185">Reference proteome</keyword>
<keyword evidence="3 4" id="KW-0964">Secreted</keyword>
<dbReference type="STRING" id="4155.A0A022RMD0"/>
<gene>
    <name evidence="5" type="ORF">MIMGU_mgv1a015023mg</name>
</gene>
<dbReference type="eggNOG" id="ENOG502RY4Y">
    <property type="taxonomic scope" value="Eukaryota"/>
</dbReference>
<evidence type="ECO:0000256" key="4">
    <source>
        <dbReference type="RuleBase" id="RU363099"/>
    </source>
</evidence>
<dbReference type="KEGG" id="egt:105955007"/>
<dbReference type="InterPro" id="IPR044859">
    <property type="entry name" value="Allene_oxi_cyc_Dirigent"/>
</dbReference>
<dbReference type="Gene3D" id="2.40.480.10">
    <property type="entry name" value="Allene oxide cyclase-like"/>
    <property type="match status" value="1"/>
</dbReference>
<comment type="similarity">
    <text evidence="1 4">Belongs to the plant dirigent protein family.</text>
</comment>
<comment type="subunit">
    <text evidence="2 4">Homodimer.</text>
</comment>
<reference evidence="5 6" key="1">
    <citation type="journal article" date="2013" name="Proc. Natl. Acad. Sci. U.S.A.">
        <title>Fine-scale variation in meiotic recombination in Mimulus inferred from population shotgun sequencing.</title>
        <authorList>
            <person name="Hellsten U."/>
            <person name="Wright K.M."/>
            <person name="Jenkins J."/>
            <person name="Shu S."/>
            <person name="Yuan Y."/>
            <person name="Wessler S.R."/>
            <person name="Schmutz J."/>
            <person name="Willis J.H."/>
            <person name="Rokhsar D.S."/>
        </authorList>
    </citation>
    <scope>NUCLEOTIDE SEQUENCE [LARGE SCALE GENOMIC DNA]</scope>
    <source>
        <strain evidence="6">cv. DUN x IM62</strain>
    </source>
</reference>
<evidence type="ECO:0000256" key="1">
    <source>
        <dbReference type="ARBA" id="ARBA00010746"/>
    </source>
</evidence>
<dbReference type="GO" id="GO:0009699">
    <property type="term" value="P:phenylpropanoid biosynthetic process"/>
    <property type="evidence" value="ECO:0007669"/>
    <property type="project" value="UniProtKB-ARBA"/>
</dbReference>
<sequence>MSGGANVKPVEEWFESLGEAKETRTKIHFYFQDVLGGESPTVHKVAQSGITATSPTNFGQISMIDDLLTAGPEPDSEVVGRAQGTIGFADLHDTAIHMGLNILFTQGKYEGSTVTVSGRNPIFKTDRELAIVGGTGCFRMARGVAISNTHSFDVETNYGVLEYTLYITHY</sequence>
<dbReference type="PhylomeDB" id="A0A022RMD0"/>
<comment type="subcellular location">
    <subcellularLocation>
        <location evidence="4">Secreted</location>
        <location evidence="4">Extracellular space</location>
        <location evidence="4">Apoplast</location>
    </subcellularLocation>
</comment>
<comment type="function">
    <text evidence="4">Dirigent proteins impart stereoselectivity on the phenoxy radical-coupling reaction, yielding optically active lignans from two molecules of coniferyl alcohol in the biosynthesis of lignans, flavonolignans, and alkaloids and thus plays a central role in plant secondary metabolism.</text>
</comment>
<keyword evidence="4" id="KW-0052">Apoplast</keyword>
<dbReference type="Pfam" id="PF03018">
    <property type="entry name" value="Dirigent"/>
    <property type="match status" value="1"/>
</dbReference>
<evidence type="ECO:0000313" key="5">
    <source>
        <dbReference type="EMBL" id="EYU40130.1"/>
    </source>
</evidence>
<dbReference type="AlphaFoldDB" id="A0A022RMD0"/>
<evidence type="ECO:0000256" key="3">
    <source>
        <dbReference type="ARBA" id="ARBA00022525"/>
    </source>
</evidence>
<organism evidence="5 6">
    <name type="scientific">Erythranthe guttata</name>
    <name type="common">Yellow monkey flower</name>
    <name type="synonym">Mimulus guttatus</name>
    <dbReference type="NCBI Taxonomy" id="4155"/>
    <lineage>
        <taxon>Eukaryota</taxon>
        <taxon>Viridiplantae</taxon>
        <taxon>Streptophyta</taxon>
        <taxon>Embryophyta</taxon>
        <taxon>Tracheophyta</taxon>
        <taxon>Spermatophyta</taxon>
        <taxon>Magnoliopsida</taxon>
        <taxon>eudicotyledons</taxon>
        <taxon>Gunneridae</taxon>
        <taxon>Pentapetalae</taxon>
        <taxon>asterids</taxon>
        <taxon>lamiids</taxon>
        <taxon>Lamiales</taxon>
        <taxon>Phrymaceae</taxon>
        <taxon>Erythranthe</taxon>
    </lineage>
</organism>
<proteinExistence type="inferred from homology"/>
<accession>A0A022RMD0</accession>
<dbReference type="Proteomes" id="UP000030748">
    <property type="component" value="Unassembled WGS sequence"/>
</dbReference>
<evidence type="ECO:0000313" key="6">
    <source>
        <dbReference type="Proteomes" id="UP000030748"/>
    </source>
</evidence>
<dbReference type="GO" id="GO:0048046">
    <property type="term" value="C:apoplast"/>
    <property type="evidence" value="ECO:0007669"/>
    <property type="project" value="UniProtKB-SubCell"/>
</dbReference>
<evidence type="ECO:0000256" key="2">
    <source>
        <dbReference type="ARBA" id="ARBA00011738"/>
    </source>
</evidence>
<dbReference type="OMA" id="GNGMHEL"/>